<keyword evidence="5 6" id="KW-0732">Signal</keyword>
<name>R0GZH2_9BRAS</name>
<evidence type="ECO:0000256" key="6">
    <source>
        <dbReference type="RuleBase" id="RU367044"/>
    </source>
</evidence>
<keyword evidence="8" id="KW-1185">Reference proteome</keyword>
<sequence>MGKVLICFLLLFFISIHKIDSILTFRHYNIQISNQIAGNKKLMINCRAAGFMATEVKFLPFNTVWLISFTVFPRTLIWCDLWKGNDYVQYATFDAFIAKESFLHDVCGGRKPNVCYWQAREDGIYVRNNAVGTLKFMYKWETQNSTNILF</sequence>
<accession>R0GZH2</accession>
<feature type="chain" id="PRO_5025091237" description="S-protein homolog" evidence="6">
    <location>
        <begin position="22"/>
        <end position="150"/>
    </location>
</feature>
<dbReference type="Proteomes" id="UP000029121">
    <property type="component" value="Unassembled WGS sequence"/>
</dbReference>
<evidence type="ECO:0000256" key="3">
    <source>
        <dbReference type="ARBA" id="ARBA00022471"/>
    </source>
</evidence>
<organism evidence="7 8">
    <name type="scientific">Capsella rubella</name>
    <dbReference type="NCBI Taxonomy" id="81985"/>
    <lineage>
        <taxon>Eukaryota</taxon>
        <taxon>Viridiplantae</taxon>
        <taxon>Streptophyta</taxon>
        <taxon>Embryophyta</taxon>
        <taxon>Tracheophyta</taxon>
        <taxon>Spermatophyta</taxon>
        <taxon>Magnoliopsida</taxon>
        <taxon>eudicotyledons</taxon>
        <taxon>Gunneridae</taxon>
        <taxon>Pentapetalae</taxon>
        <taxon>rosids</taxon>
        <taxon>malvids</taxon>
        <taxon>Brassicales</taxon>
        <taxon>Brassicaceae</taxon>
        <taxon>Camelineae</taxon>
        <taxon>Capsella</taxon>
    </lineage>
</organism>
<reference evidence="8" key="1">
    <citation type="journal article" date="2013" name="Nat. Genet.">
        <title>The Capsella rubella genome and the genomic consequences of rapid mating system evolution.</title>
        <authorList>
            <person name="Slotte T."/>
            <person name="Hazzouri K.M."/>
            <person name="Agren J.A."/>
            <person name="Koenig D."/>
            <person name="Maumus F."/>
            <person name="Guo Y.L."/>
            <person name="Steige K."/>
            <person name="Platts A.E."/>
            <person name="Escobar J.S."/>
            <person name="Newman L.K."/>
            <person name="Wang W."/>
            <person name="Mandakova T."/>
            <person name="Vello E."/>
            <person name="Smith L.M."/>
            <person name="Henz S.R."/>
            <person name="Steffen J."/>
            <person name="Takuno S."/>
            <person name="Brandvain Y."/>
            <person name="Coop G."/>
            <person name="Andolfatto P."/>
            <person name="Hu T.T."/>
            <person name="Blanchette M."/>
            <person name="Clark R.M."/>
            <person name="Quesneville H."/>
            <person name="Nordborg M."/>
            <person name="Gaut B.S."/>
            <person name="Lysak M.A."/>
            <person name="Jenkins J."/>
            <person name="Grimwood J."/>
            <person name="Chapman J."/>
            <person name="Prochnik S."/>
            <person name="Shu S."/>
            <person name="Rokhsar D."/>
            <person name="Schmutz J."/>
            <person name="Weigel D."/>
            <person name="Wright S.I."/>
        </authorList>
    </citation>
    <scope>NUCLEOTIDE SEQUENCE [LARGE SCALE GENOMIC DNA]</scope>
    <source>
        <strain evidence="8">cv. Monte Gargano</strain>
    </source>
</reference>
<proteinExistence type="inferred from homology"/>
<evidence type="ECO:0000256" key="4">
    <source>
        <dbReference type="ARBA" id="ARBA00022525"/>
    </source>
</evidence>
<dbReference type="GO" id="GO:0060320">
    <property type="term" value="P:rejection of self pollen"/>
    <property type="evidence" value="ECO:0007669"/>
    <property type="project" value="UniProtKB-KW"/>
</dbReference>
<dbReference type="EMBL" id="KB870810">
    <property type="protein sequence ID" value="EOA22339.1"/>
    <property type="molecule type" value="Genomic_DNA"/>
</dbReference>
<dbReference type="InterPro" id="IPR010264">
    <property type="entry name" value="Self-incomp_S1"/>
</dbReference>
<protein>
    <recommendedName>
        <fullName evidence="6">S-protein homolog</fullName>
    </recommendedName>
</protein>
<keyword evidence="4 6" id="KW-0964">Secreted</keyword>
<evidence type="ECO:0000313" key="7">
    <source>
        <dbReference type="EMBL" id="EOA22339.1"/>
    </source>
</evidence>
<dbReference type="eggNOG" id="ENOG502R1IV">
    <property type="taxonomic scope" value="Eukaryota"/>
</dbReference>
<dbReference type="KEGG" id="crb:17881162"/>
<dbReference type="PANTHER" id="PTHR31232:SF68">
    <property type="entry name" value="S-PROTEIN HOMOLOG"/>
    <property type="match status" value="1"/>
</dbReference>
<dbReference type="OrthoDB" id="1045388at2759"/>
<comment type="similarity">
    <text evidence="2 6">Belongs to the plant self-incompatibility (S1) protein family.</text>
</comment>
<evidence type="ECO:0000256" key="5">
    <source>
        <dbReference type="ARBA" id="ARBA00022729"/>
    </source>
</evidence>
<feature type="signal peptide" evidence="6">
    <location>
        <begin position="1"/>
        <end position="21"/>
    </location>
</feature>
<gene>
    <name evidence="7" type="ORF">CARUB_v10002956mg</name>
</gene>
<keyword evidence="3 6" id="KW-0713">Self-incompatibility</keyword>
<dbReference type="GO" id="GO:0005576">
    <property type="term" value="C:extracellular region"/>
    <property type="evidence" value="ECO:0007669"/>
    <property type="project" value="UniProtKB-SubCell"/>
</dbReference>
<dbReference type="Pfam" id="PF05938">
    <property type="entry name" value="Self-incomp_S1"/>
    <property type="match status" value="1"/>
</dbReference>
<evidence type="ECO:0000256" key="2">
    <source>
        <dbReference type="ARBA" id="ARBA00005581"/>
    </source>
</evidence>
<comment type="subcellular location">
    <subcellularLocation>
        <location evidence="1 6">Secreted</location>
    </subcellularLocation>
</comment>
<evidence type="ECO:0000256" key="1">
    <source>
        <dbReference type="ARBA" id="ARBA00004613"/>
    </source>
</evidence>
<dbReference type="AlphaFoldDB" id="R0GZH2"/>
<dbReference type="PANTHER" id="PTHR31232">
    <property type="match status" value="1"/>
</dbReference>
<evidence type="ECO:0000313" key="8">
    <source>
        <dbReference type="Proteomes" id="UP000029121"/>
    </source>
</evidence>